<accession>A0A1C9W5H0</accession>
<proteinExistence type="predicted"/>
<protein>
    <recommendedName>
        <fullName evidence="3">SnoaL-like domain-containing protein</fullName>
    </recommendedName>
</protein>
<dbReference type="AlphaFoldDB" id="A0A1C9W5H0"/>
<keyword evidence="2" id="KW-1185">Reference proteome</keyword>
<organism evidence="1 2">
    <name type="scientific">Microbulbifer aggregans</name>
    <dbReference type="NCBI Taxonomy" id="1769779"/>
    <lineage>
        <taxon>Bacteria</taxon>
        <taxon>Pseudomonadati</taxon>
        <taxon>Pseudomonadota</taxon>
        <taxon>Gammaproteobacteria</taxon>
        <taxon>Cellvibrionales</taxon>
        <taxon>Microbulbiferaceae</taxon>
        <taxon>Microbulbifer</taxon>
    </lineage>
</organism>
<reference evidence="2" key="1">
    <citation type="submission" date="2016-01" db="EMBL/GenBank/DDBJ databases">
        <title>Complete genome sequence of Microbulbifer sp. CCB-MM1, a halophile isolated from Matang Mangrove Forest, Perak.</title>
        <authorList>
            <person name="Moh T.H."/>
            <person name="Dinesh B."/>
            <person name="Lau N.-S."/>
            <person name="Go F."/>
            <person name="Alexander Chong S.-C."/>
        </authorList>
    </citation>
    <scope>NUCLEOTIDE SEQUENCE [LARGE SCALE GENOMIC DNA]</scope>
    <source>
        <strain evidence="2">CCB-MM1</strain>
    </source>
</reference>
<dbReference type="InterPro" id="IPR032710">
    <property type="entry name" value="NTF2-like_dom_sf"/>
</dbReference>
<evidence type="ECO:0000313" key="1">
    <source>
        <dbReference type="EMBL" id="AOS96398.1"/>
    </source>
</evidence>
<sequence length="146" mass="16653">MSMSREREAQIGKLFLDYRRTFESGDAQQVADFYRFPLHYYAEDGTKAVVSRENFVRRVEKLLSFYRQLGVQQIVGTVSGQTALNANSNLVSLNWILLQKAADKPVELYTATTRYLVADVSDGLKIDALFAVDEAIKLRQVLRAQR</sequence>
<dbReference type="STRING" id="1769779.AUP74_00931"/>
<evidence type="ECO:0000313" key="2">
    <source>
        <dbReference type="Proteomes" id="UP000095672"/>
    </source>
</evidence>
<gene>
    <name evidence="1" type="ORF">AUP74_00931</name>
</gene>
<dbReference type="EMBL" id="CP014143">
    <property type="protein sequence ID" value="AOS96398.1"/>
    <property type="molecule type" value="Genomic_DNA"/>
</dbReference>
<dbReference type="Proteomes" id="UP000095672">
    <property type="component" value="Chromosome"/>
</dbReference>
<dbReference type="SUPFAM" id="SSF54427">
    <property type="entry name" value="NTF2-like"/>
    <property type="match status" value="1"/>
</dbReference>
<evidence type="ECO:0008006" key="3">
    <source>
        <dbReference type="Google" id="ProtNLM"/>
    </source>
</evidence>
<dbReference type="KEGG" id="micc:AUP74_00931"/>
<dbReference type="PATRIC" id="fig|1769779.3.peg.949"/>
<name>A0A1C9W5H0_9GAMM</name>